<dbReference type="EMBL" id="QXIS01000007">
    <property type="protein sequence ID" value="RIE06563.1"/>
    <property type="molecule type" value="Genomic_DNA"/>
</dbReference>
<dbReference type="AlphaFoldDB" id="A0A398CVK7"/>
<dbReference type="Proteomes" id="UP000266328">
    <property type="component" value="Unassembled WGS sequence"/>
</dbReference>
<accession>A0A398CVK7</accession>
<dbReference type="PROSITE" id="PS51257">
    <property type="entry name" value="PROKAR_LIPOPROTEIN"/>
    <property type="match status" value="1"/>
</dbReference>
<gene>
    <name evidence="1" type="ORF">SMC7_01745</name>
</gene>
<organism evidence="1 2">
    <name type="scientific">Candidatus Cryosericum terrychapinii</name>
    <dbReference type="NCBI Taxonomy" id="2290919"/>
    <lineage>
        <taxon>Bacteria</taxon>
        <taxon>Pseudomonadati</taxon>
        <taxon>Caldisericota/Cryosericota group</taxon>
        <taxon>Candidatus Cryosericota</taxon>
        <taxon>Candidatus Cryosericia</taxon>
        <taxon>Candidatus Cryosericales</taxon>
        <taxon>Candidatus Cryosericaceae</taxon>
        <taxon>Candidatus Cryosericum</taxon>
    </lineage>
</organism>
<proteinExistence type="predicted"/>
<evidence type="ECO:0000313" key="2">
    <source>
        <dbReference type="Proteomes" id="UP000266328"/>
    </source>
</evidence>
<evidence type="ECO:0000313" key="1">
    <source>
        <dbReference type="EMBL" id="RIE06563.1"/>
    </source>
</evidence>
<keyword evidence="2" id="KW-1185">Reference proteome</keyword>
<protein>
    <submittedName>
        <fullName evidence="1">FMN-binding protein</fullName>
    </submittedName>
</protein>
<name>A0A398CVK7_9BACT</name>
<sequence>MRRHSRLLRTLLVLVAVVVACSIVSQVVYGPWLRRTADTLVLQSPMISYRYPGVYEGSARVGHVAATVRVTMGSQGITSVEFLQRPLGNMDLLIAEVVRTGWVLVDVVTGATISQKVTLKAIDDALMQQHP</sequence>
<dbReference type="RefSeq" id="WP_119088661.1">
    <property type="nucleotide sequence ID" value="NZ_QXIS01000007.1"/>
</dbReference>
<dbReference type="OrthoDB" id="307864at2"/>
<reference evidence="1 2" key="1">
    <citation type="submission" date="2018-09" db="EMBL/GenBank/DDBJ databases">
        <title>Discovery and Ecogenomic Context for Candidatus Cryosericales, a Global Caldiserica Order Active in Thawing Permafrost.</title>
        <authorList>
            <person name="Martinez M.A."/>
            <person name="Woodcroft B.J."/>
            <person name="Ignacio Espinoza J.C."/>
            <person name="Zayed A."/>
            <person name="Singleton C.M."/>
            <person name="Boyd J."/>
            <person name="Li Y.-F."/>
            <person name="Purvine S."/>
            <person name="Maughan H."/>
            <person name="Hodgkins S.B."/>
            <person name="Anderson D."/>
            <person name="Sederholm M."/>
            <person name="Temperton B."/>
            <person name="Saleska S.R."/>
            <person name="Tyson G.W."/>
            <person name="Rich V.I."/>
        </authorList>
    </citation>
    <scope>NUCLEOTIDE SEQUENCE [LARGE SCALE GENOMIC DNA]</scope>
    <source>
        <strain evidence="1 2">SMC7</strain>
    </source>
</reference>
<comment type="caution">
    <text evidence="1">The sequence shown here is derived from an EMBL/GenBank/DDBJ whole genome shotgun (WGS) entry which is preliminary data.</text>
</comment>